<dbReference type="HOGENOM" id="CLU_606425_0_0_5"/>
<dbReference type="SUPFAM" id="SSF56176">
    <property type="entry name" value="FAD-binding/transporter-associated domain-like"/>
    <property type="match status" value="1"/>
</dbReference>
<dbReference type="Pfam" id="PF01565">
    <property type="entry name" value="FAD_binding_4"/>
    <property type="match status" value="1"/>
</dbReference>
<dbReference type="eggNOG" id="COG0277">
    <property type="taxonomic scope" value="Bacteria"/>
</dbReference>
<dbReference type="STRING" id="311403.Arad_3530"/>
<dbReference type="InterPro" id="IPR006094">
    <property type="entry name" value="Oxid_FAD_bind_N"/>
</dbReference>
<dbReference type="GO" id="GO:0004458">
    <property type="term" value="F:D-lactate dehydrogenase (cytochrome) activity"/>
    <property type="evidence" value="ECO:0007669"/>
    <property type="project" value="TreeGrafter"/>
</dbReference>
<evidence type="ECO:0000313" key="4">
    <source>
        <dbReference type="EMBL" id="ACM27459.1"/>
    </source>
</evidence>
<organism evidence="4 5">
    <name type="scientific">Rhizobium rhizogenes (strain K84 / ATCC BAA-868)</name>
    <name type="common">Agrobacterium radiobacter</name>
    <dbReference type="NCBI Taxonomy" id="311403"/>
    <lineage>
        <taxon>Bacteria</taxon>
        <taxon>Pseudomonadati</taxon>
        <taxon>Pseudomonadota</taxon>
        <taxon>Alphaproteobacteria</taxon>
        <taxon>Hyphomicrobiales</taxon>
        <taxon>Rhizobiaceae</taxon>
        <taxon>Rhizobium/Agrobacterium group</taxon>
        <taxon>Rhizobium</taxon>
    </lineage>
</organism>
<reference evidence="4 5" key="1">
    <citation type="journal article" date="2009" name="J. Bacteriol.">
        <title>Genome sequences of three Agrobacterium biovars help elucidate the evolution of multichromosome genomes in bacteria.</title>
        <authorList>
            <person name="Slater S.C."/>
            <person name="Goldman B.S."/>
            <person name="Goodner B."/>
            <person name="Setubal J.C."/>
            <person name="Farrand S.K."/>
            <person name="Nester E.W."/>
            <person name="Burr T.J."/>
            <person name="Banta L."/>
            <person name="Dickerman A.W."/>
            <person name="Paulsen I."/>
            <person name="Otten L."/>
            <person name="Suen G."/>
            <person name="Welch R."/>
            <person name="Almeida N.F."/>
            <person name="Arnold F."/>
            <person name="Burton O.T."/>
            <person name="Du Z."/>
            <person name="Ewing A."/>
            <person name="Godsy E."/>
            <person name="Heisel S."/>
            <person name="Houmiel K.L."/>
            <person name="Jhaveri J."/>
            <person name="Lu J."/>
            <person name="Miller N.M."/>
            <person name="Norton S."/>
            <person name="Chen Q."/>
            <person name="Phoolcharoen W."/>
            <person name="Ohlin V."/>
            <person name="Ondrusek D."/>
            <person name="Pride N."/>
            <person name="Stricklin S.L."/>
            <person name="Sun J."/>
            <person name="Wheeler C."/>
            <person name="Wilson L."/>
            <person name="Zhu H."/>
            <person name="Wood D.W."/>
        </authorList>
    </citation>
    <scope>NUCLEOTIDE SEQUENCE [LARGE SCALE GENOMIC DNA]</scope>
    <source>
        <strain evidence="5">K84 / ATCC BAA-868</strain>
    </source>
</reference>
<dbReference type="InterPro" id="IPR016166">
    <property type="entry name" value="FAD-bd_PCMH"/>
</dbReference>
<dbReference type="Proteomes" id="UP000001600">
    <property type="component" value="Chromosome 1"/>
</dbReference>
<dbReference type="SMR" id="B9J8S1"/>
<evidence type="ECO:0000313" key="5">
    <source>
        <dbReference type="Proteomes" id="UP000001600"/>
    </source>
</evidence>
<dbReference type="PANTHER" id="PTHR11748:SF119">
    <property type="entry name" value="D-2-HYDROXYGLUTARATE DEHYDROGENASE"/>
    <property type="match status" value="1"/>
</dbReference>
<dbReference type="SUPFAM" id="SSF55103">
    <property type="entry name" value="FAD-linked oxidases, C-terminal domain"/>
    <property type="match status" value="1"/>
</dbReference>
<gene>
    <name evidence="4" type="ordered locus">Arad_3530</name>
</gene>
<dbReference type="InterPro" id="IPR016169">
    <property type="entry name" value="FAD-bd_PCMH_sub2"/>
</dbReference>
<dbReference type="PANTHER" id="PTHR11748">
    <property type="entry name" value="D-LACTATE DEHYDROGENASE"/>
    <property type="match status" value="1"/>
</dbReference>
<dbReference type="GO" id="GO:0071949">
    <property type="term" value="F:FAD binding"/>
    <property type="evidence" value="ECO:0007669"/>
    <property type="project" value="InterPro"/>
</dbReference>
<dbReference type="KEGG" id="ara:Arad_3530"/>
<dbReference type="Gene3D" id="3.30.465.10">
    <property type="match status" value="1"/>
</dbReference>
<dbReference type="InterPro" id="IPR016164">
    <property type="entry name" value="FAD-linked_Oxase-like_C"/>
</dbReference>
<accession>B9J8S1</accession>
<proteinExistence type="predicted"/>
<dbReference type="EMBL" id="CP000628">
    <property type="protein sequence ID" value="ACM27459.1"/>
    <property type="molecule type" value="Genomic_DNA"/>
</dbReference>
<dbReference type="InterPro" id="IPR036318">
    <property type="entry name" value="FAD-bd_PCMH-like_sf"/>
</dbReference>
<evidence type="ECO:0000259" key="3">
    <source>
        <dbReference type="PROSITE" id="PS51387"/>
    </source>
</evidence>
<keyword evidence="2" id="KW-0274">FAD</keyword>
<protein>
    <submittedName>
        <fullName evidence="4">FAD linked oxidase protein</fullName>
    </submittedName>
</protein>
<feature type="domain" description="FAD-binding PCMH-type" evidence="3">
    <location>
        <begin position="51"/>
        <end position="225"/>
    </location>
</feature>
<evidence type="ECO:0000256" key="2">
    <source>
        <dbReference type="ARBA" id="ARBA00022827"/>
    </source>
</evidence>
<sequence length="479" mass="53020">MNSIQLLEPDMPDYQLIKKELEGIAIEDNPALVRQKSRDFYWYSPILKAQLDNVTADLVVTPKTEEEVIRTLKVAYAHDVPVTPRGAGTGNYGQAMPLSGGIVLNLAAMNKVKEIHPGRVICEPGIIIAELDRQTKAHSGQELRFHPSTAQTATIGGFIAGGSGGVGSITWGGLRDIGNILRLRVVTMEAEPRVLDLTGWDLTKVSHAYGTNGIITEIEMPLAPAYDWVDVLVGYDDFMDAVRFSDALAKCNGILVKEIAPIAAPIPHEYFTRHKPYIRHGQSVVALMIAPHSMEPFVAFASQQKGEITFRSDKVESMKGIPHAYELAWNHTTLRAIKVDPSITYLQVQYPGPDHVAKVQKMVEIFGDEVPGHLEFIKFDGQIQCSGLPLVRYTTEARLEEIIKIHQDHGCPIFNPHRYTLEEGGMKQTDTVQLAFKKETDPKGLLNPGKMIAWDNPDFDFKAGKNYLFPGLAALMEAS</sequence>
<evidence type="ECO:0000256" key="1">
    <source>
        <dbReference type="ARBA" id="ARBA00022630"/>
    </source>
</evidence>
<dbReference type="PROSITE" id="PS51387">
    <property type="entry name" value="FAD_PCMH"/>
    <property type="match status" value="1"/>
</dbReference>
<dbReference type="GO" id="GO:1903457">
    <property type="term" value="P:lactate catabolic process"/>
    <property type="evidence" value="ECO:0007669"/>
    <property type="project" value="TreeGrafter"/>
</dbReference>
<name>B9J8S1_RHIR8</name>
<dbReference type="AlphaFoldDB" id="B9J8S1"/>
<keyword evidence="1" id="KW-0285">Flavoprotein</keyword>
<dbReference type="GO" id="GO:0008720">
    <property type="term" value="F:D-lactate dehydrogenase (NAD+) activity"/>
    <property type="evidence" value="ECO:0007669"/>
    <property type="project" value="TreeGrafter"/>
</dbReference>